<dbReference type="Pfam" id="PF13489">
    <property type="entry name" value="Methyltransf_23"/>
    <property type="match status" value="1"/>
</dbReference>
<keyword evidence="1" id="KW-0808">Transferase</keyword>
<dbReference type="GO" id="GO:0008168">
    <property type="term" value="F:methyltransferase activity"/>
    <property type="evidence" value="ECO:0007669"/>
    <property type="project" value="UniProtKB-KW"/>
</dbReference>
<organism evidence="1 2">
    <name type="scientific">Silvanigrella paludirubra</name>
    <dbReference type="NCBI Taxonomy" id="2499159"/>
    <lineage>
        <taxon>Bacteria</taxon>
        <taxon>Pseudomonadati</taxon>
        <taxon>Bdellovibrionota</taxon>
        <taxon>Oligoflexia</taxon>
        <taxon>Silvanigrellales</taxon>
        <taxon>Silvanigrellaceae</taxon>
        <taxon>Silvanigrella</taxon>
    </lineage>
</organism>
<evidence type="ECO:0000313" key="1">
    <source>
        <dbReference type="EMBL" id="KAB8039449.1"/>
    </source>
</evidence>
<dbReference type="InterPro" id="IPR029063">
    <property type="entry name" value="SAM-dependent_MTases_sf"/>
</dbReference>
<name>A0A6N6VUL9_9BACT</name>
<protein>
    <submittedName>
        <fullName evidence="1">Methyltransferase domain-containing protein</fullName>
    </submittedName>
</protein>
<dbReference type="Proteomes" id="UP000437748">
    <property type="component" value="Unassembled WGS sequence"/>
</dbReference>
<proteinExistence type="predicted"/>
<dbReference type="OrthoDB" id="5291149at2"/>
<dbReference type="GO" id="GO:0032259">
    <property type="term" value="P:methylation"/>
    <property type="evidence" value="ECO:0007669"/>
    <property type="project" value="UniProtKB-KW"/>
</dbReference>
<dbReference type="EMBL" id="WFLM01000002">
    <property type="protein sequence ID" value="KAB8039449.1"/>
    <property type="molecule type" value="Genomic_DNA"/>
</dbReference>
<dbReference type="RefSeq" id="WP_153418674.1">
    <property type="nucleotide sequence ID" value="NZ_WFLM01000002.1"/>
</dbReference>
<reference evidence="1 2" key="1">
    <citation type="submission" date="2019-10" db="EMBL/GenBank/DDBJ databases">
        <title>New species of Slilvanegrellaceae.</title>
        <authorList>
            <person name="Pitt A."/>
            <person name="Hahn M.W."/>
        </authorList>
    </citation>
    <scope>NUCLEOTIDE SEQUENCE [LARGE SCALE GENOMIC DNA]</scope>
    <source>
        <strain evidence="1 2">SP-Ram-0.45-NSY-1</strain>
    </source>
</reference>
<gene>
    <name evidence="1" type="ORF">GCL60_04130</name>
</gene>
<dbReference type="AlphaFoldDB" id="A0A6N6VUL9"/>
<dbReference type="Gene3D" id="3.40.50.150">
    <property type="entry name" value="Vaccinia Virus protein VP39"/>
    <property type="match status" value="1"/>
</dbReference>
<sequence>MKCKICFENASFFTTENIMPQKFKAHYYLCHNCEYLFIDKPNWLEISYSEAITDSDIGLVNRNARLSVITYAIIRLFFKQEKQFLDYAGGYGLFVRKMRNLGLNFFWQDKYAKNLFAKTFSAEENNIKNYGLITAFEVMEHLEDPIKELEKLFNLSNNILISTELLPEHKPKPNEWHYFALEHGQHIGFFSRKTMEFIAHKYGFNYYTNESDIHLFTKKKISKILFKLVMRFKFSLLYRYVFKLKSLQEADQAKMIKYQKAS</sequence>
<comment type="caution">
    <text evidence="1">The sequence shown here is derived from an EMBL/GenBank/DDBJ whole genome shotgun (WGS) entry which is preliminary data.</text>
</comment>
<dbReference type="SUPFAM" id="SSF53335">
    <property type="entry name" value="S-adenosyl-L-methionine-dependent methyltransferases"/>
    <property type="match status" value="1"/>
</dbReference>
<keyword evidence="2" id="KW-1185">Reference proteome</keyword>
<evidence type="ECO:0000313" key="2">
    <source>
        <dbReference type="Proteomes" id="UP000437748"/>
    </source>
</evidence>
<accession>A0A6N6VUL9</accession>
<keyword evidence="1" id="KW-0489">Methyltransferase</keyword>